<evidence type="ECO:0000256" key="1">
    <source>
        <dbReference type="ARBA" id="ARBA00001946"/>
    </source>
</evidence>
<dbReference type="PROSITE" id="PS51257">
    <property type="entry name" value="PROKAR_LIPOPROTEIN"/>
    <property type="match status" value="1"/>
</dbReference>
<evidence type="ECO:0000256" key="5">
    <source>
        <dbReference type="ARBA" id="ARBA00012142"/>
    </source>
</evidence>
<dbReference type="Pfam" id="PF02887">
    <property type="entry name" value="PK_C"/>
    <property type="match status" value="1"/>
</dbReference>
<dbReference type="EMBL" id="BLLK01000047">
    <property type="protein sequence ID" value="GFH54715.1"/>
    <property type="molecule type" value="Genomic_DNA"/>
</dbReference>
<comment type="cofactor">
    <cofactor evidence="1">
        <name>Mg(2+)</name>
        <dbReference type="ChEBI" id="CHEBI:18420"/>
    </cofactor>
</comment>
<evidence type="ECO:0000256" key="15">
    <source>
        <dbReference type="SAM" id="SignalP"/>
    </source>
</evidence>
<dbReference type="SUPFAM" id="SSF52935">
    <property type="entry name" value="PK C-terminal domain-like"/>
    <property type="match status" value="1"/>
</dbReference>
<dbReference type="PRINTS" id="PR01050">
    <property type="entry name" value="PYRUVTKNASE"/>
</dbReference>
<evidence type="ECO:0000256" key="7">
    <source>
        <dbReference type="ARBA" id="ARBA00022723"/>
    </source>
</evidence>
<dbReference type="Gene3D" id="2.40.33.10">
    <property type="entry name" value="PK beta-barrel domain-like"/>
    <property type="match status" value="1"/>
</dbReference>
<comment type="caution">
    <text evidence="18">The sequence shown here is derived from an EMBL/GenBank/DDBJ whole genome shotgun (WGS) entry which is preliminary data.</text>
</comment>
<comment type="pathway">
    <text evidence="3 14">Carbohydrate degradation; glycolysis; pyruvate from D-glyceraldehyde 3-phosphate: step 5/5.</text>
</comment>
<dbReference type="SUPFAM" id="SSF50800">
    <property type="entry name" value="PK beta-barrel domain-like"/>
    <property type="match status" value="1"/>
</dbReference>
<dbReference type="GO" id="GO:0005524">
    <property type="term" value="F:ATP binding"/>
    <property type="evidence" value="ECO:0007669"/>
    <property type="project" value="UniProtKB-KW"/>
</dbReference>
<comment type="cofactor">
    <cofactor evidence="2">
        <name>K(+)</name>
        <dbReference type="ChEBI" id="CHEBI:29103"/>
    </cofactor>
</comment>
<accession>A0AAD3D1C3</accession>
<keyword evidence="10" id="KW-0067">ATP-binding</keyword>
<protein>
    <recommendedName>
        <fullName evidence="5 14">Pyruvate kinase</fullName>
        <ecNumber evidence="5 14">2.7.1.40</ecNumber>
    </recommendedName>
</protein>
<dbReference type="AlphaFoldDB" id="A0AAD3D1C3"/>
<comment type="similarity">
    <text evidence="4 14">Belongs to the pyruvate kinase family.</text>
</comment>
<feature type="domain" description="Pyruvate kinase barrel" evidence="16">
    <location>
        <begin position="86"/>
        <end position="413"/>
    </location>
</feature>
<dbReference type="InterPro" id="IPR036918">
    <property type="entry name" value="Pyrv_Knase_C_sf"/>
</dbReference>
<dbReference type="Gene3D" id="3.20.20.60">
    <property type="entry name" value="Phosphoenolpyruvate-binding domains"/>
    <property type="match status" value="1"/>
</dbReference>
<dbReference type="NCBIfam" id="TIGR01064">
    <property type="entry name" value="pyruv_kin"/>
    <property type="match status" value="1"/>
</dbReference>
<dbReference type="PANTHER" id="PTHR11817">
    <property type="entry name" value="PYRUVATE KINASE"/>
    <property type="match status" value="1"/>
</dbReference>
<dbReference type="FunFam" id="2.40.33.10:FF:000001">
    <property type="entry name" value="Pyruvate kinase"/>
    <property type="match status" value="1"/>
</dbReference>
<dbReference type="GO" id="GO:0030955">
    <property type="term" value="F:potassium ion binding"/>
    <property type="evidence" value="ECO:0007669"/>
    <property type="project" value="InterPro"/>
</dbReference>
<dbReference type="GO" id="GO:0004743">
    <property type="term" value="F:pyruvate kinase activity"/>
    <property type="evidence" value="ECO:0007669"/>
    <property type="project" value="UniProtKB-EC"/>
</dbReference>
<organism evidence="18 19">
    <name type="scientific">Chaetoceros tenuissimus</name>
    <dbReference type="NCBI Taxonomy" id="426638"/>
    <lineage>
        <taxon>Eukaryota</taxon>
        <taxon>Sar</taxon>
        <taxon>Stramenopiles</taxon>
        <taxon>Ochrophyta</taxon>
        <taxon>Bacillariophyta</taxon>
        <taxon>Coscinodiscophyceae</taxon>
        <taxon>Chaetocerotophycidae</taxon>
        <taxon>Chaetocerotales</taxon>
        <taxon>Chaetocerotaceae</taxon>
        <taxon>Chaetoceros</taxon>
    </lineage>
</organism>
<dbReference type="InterPro" id="IPR015813">
    <property type="entry name" value="Pyrv/PenolPyrv_kinase-like_dom"/>
</dbReference>
<name>A0AAD3D1C3_9STRA</name>
<evidence type="ECO:0000256" key="6">
    <source>
        <dbReference type="ARBA" id="ARBA00022679"/>
    </source>
</evidence>
<keyword evidence="6 14" id="KW-0808">Transferase</keyword>
<keyword evidence="15" id="KW-0732">Signal</keyword>
<evidence type="ECO:0000256" key="12">
    <source>
        <dbReference type="ARBA" id="ARBA00023152"/>
    </source>
</evidence>
<evidence type="ECO:0000259" key="16">
    <source>
        <dbReference type="Pfam" id="PF00224"/>
    </source>
</evidence>
<feature type="signal peptide" evidence="15">
    <location>
        <begin position="1"/>
        <end position="17"/>
    </location>
</feature>
<dbReference type="GO" id="GO:0016301">
    <property type="term" value="F:kinase activity"/>
    <property type="evidence" value="ECO:0007669"/>
    <property type="project" value="UniProtKB-KW"/>
</dbReference>
<dbReference type="NCBIfam" id="NF004491">
    <property type="entry name" value="PRK05826.1"/>
    <property type="match status" value="1"/>
</dbReference>
<dbReference type="FunFam" id="3.20.20.60:FF:000025">
    <property type="entry name" value="Pyruvate kinase"/>
    <property type="match status" value="1"/>
</dbReference>
<dbReference type="InterPro" id="IPR015795">
    <property type="entry name" value="Pyrv_Knase_C"/>
</dbReference>
<feature type="chain" id="PRO_5041947771" description="Pyruvate kinase" evidence="15">
    <location>
        <begin position="18"/>
        <end position="598"/>
    </location>
</feature>
<dbReference type="SUPFAM" id="SSF51621">
    <property type="entry name" value="Phosphoenolpyruvate/pyruvate domain"/>
    <property type="match status" value="1"/>
</dbReference>
<evidence type="ECO:0000256" key="14">
    <source>
        <dbReference type="RuleBase" id="RU000504"/>
    </source>
</evidence>
<evidence type="ECO:0000256" key="10">
    <source>
        <dbReference type="ARBA" id="ARBA00022840"/>
    </source>
</evidence>
<evidence type="ECO:0000313" key="18">
    <source>
        <dbReference type="EMBL" id="GFH54715.1"/>
    </source>
</evidence>
<evidence type="ECO:0000256" key="3">
    <source>
        <dbReference type="ARBA" id="ARBA00004997"/>
    </source>
</evidence>
<keyword evidence="11 14" id="KW-0460">Magnesium</keyword>
<keyword evidence="19" id="KW-1185">Reference proteome</keyword>
<comment type="catalytic activity">
    <reaction evidence="14">
        <text>pyruvate + ATP = phosphoenolpyruvate + ADP + H(+)</text>
        <dbReference type="Rhea" id="RHEA:18157"/>
        <dbReference type="ChEBI" id="CHEBI:15361"/>
        <dbReference type="ChEBI" id="CHEBI:15378"/>
        <dbReference type="ChEBI" id="CHEBI:30616"/>
        <dbReference type="ChEBI" id="CHEBI:58702"/>
        <dbReference type="ChEBI" id="CHEBI:456216"/>
        <dbReference type="EC" id="2.7.1.40"/>
    </reaction>
</comment>
<dbReference type="InterPro" id="IPR015806">
    <property type="entry name" value="Pyrv_Knase_insert_dom_sf"/>
</dbReference>
<dbReference type="Pfam" id="PF00224">
    <property type="entry name" value="PK"/>
    <property type="match status" value="1"/>
</dbReference>
<evidence type="ECO:0000256" key="8">
    <source>
        <dbReference type="ARBA" id="ARBA00022741"/>
    </source>
</evidence>
<dbReference type="Gene3D" id="3.40.1380.20">
    <property type="entry name" value="Pyruvate kinase, C-terminal domain"/>
    <property type="match status" value="1"/>
</dbReference>
<keyword evidence="7" id="KW-0479">Metal-binding</keyword>
<keyword evidence="9 14" id="KW-0418">Kinase</keyword>
<dbReference type="Proteomes" id="UP001054902">
    <property type="component" value="Unassembled WGS sequence"/>
</dbReference>
<evidence type="ECO:0000256" key="13">
    <source>
        <dbReference type="ARBA" id="ARBA00023317"/>
    </source>
</evidence>
<gene>
    <name evidence="18" type="ORF">CTEN210_11191</name>
</gene>
<evidence type="ECO:0000256" key="11">
    <source>
        <dbReference type="ARBA" id="ARBA00022842"/>
    </source>
</evidence>
<dbReference type="InterPro" id="IPR011037">
    <property type="entry name" value="Pyrv_Knase-like_insert_dom_sf"/>
</dbReference>
<feature type="domain" description="Pyruvate kinase C-terminal" evidence="17">
    <location>
        <begin position="446"/>
        <end position="583"/>
    </location>
</feature>
<keyword evidence="13 18" id="KW-0670">Pyruvate</keyword>
<evidence type="ECO:0000259" key="17">
    <source>
        <dbReference type="Pfam" id="PF02887"/>
    </source>
</evidence>
<keyword evidence="8" id="KW-0547">Nucleotide-binding</keyword>
<dbReference type="InterPro" id="IPR015793">
    <property type="entry name" value="Pyrv_Knase_brl"/>
</dbReference>
<dbReference type="GO" id="GO:0000287">
    <property type="term" value="F:magnesium ion binding"/>
    <property type="evidence" value="ECO:0007669"/>
    <property type="project" value="InterPro"/>
</dbReference>
<reference evidence="18 19" key="1">
    <citation type="journal article" date="2021" name="Sci. Rep.">
        <title>The genome of the diatom Chaetoceros tenuissimus carries an ancient integrated fragment of an extant virus.</title>
        <authorList>
            <person name="Hongo Y."/>
            <person name="Kimura K."/>
            <person name="Takaki Y."/>
            <person name="Yoshida Y."/>
            <person name="Baba S."/>
            <person name="Kobayashi G."/>
            <person name="Nagasaki K."/>
            <person name="Hano T."/>
            <person name="Tomaru Y."/>
        </authorList>
    </citation>
    <scope>NUCLEOTIDE SEQUENCE [LARGE SCALE GENOMIC DNA]</scope>
    <source>
        <strain evidence="18 19">NIES-3715</strain>
    </source>
</reference>
<dbReference type="InterPro" id="IPR001697">
    <property type="entry name" value="Pyr_Knase"/>
</dbReference>
<evidence type="ECO:0000256" key="4">
    <source>
        <dbReference type="ARBA" id="ARBA00008663"/>
    </source>
</evidence>
<dbReference type="InterPro" id="IPR040442">
    <property type="entry name" value="Pyrv_kinase-like_dom_sf"/>
</dbReference>
<dbReference type="EC" id="2.7.1.40" evidence="5 14"/>
<proteinExistence type="inferred from homology"/>
<evidence type="ECO:0000256" key="9">
    <source>
        <dbReference type="ARBA" id="ARBA00022777"/>
    </source>
</evidence>
<sequence length="598" mass="65175">MFSKTVVFAAWVSACYAFAPMQSNSFRTKSRTNLDANTIISSTSTSLFATVANNTELLSPTFVPSSQRQSSTTVAAVPKMAQRWRKSTKQLATLGPASSTKEMIEKLFLAGADVFRLNFSHGSQEQKKELLIIIREIEEKYSHPIAILGDLQGPKLRVGEFSSETGVMLEQGQTFRLDLDEAKGDNTRVMLPHPEIIEASEVGHVLLVDDGKVKLTVIGKGDGYLDCNVDVPGKISNRKGVNTPDSVLDISPLTPKDRSDLEYMLGIGVDWVALSFVQRKEDIEEIHALIDEKLPEGSFKPAVMAKIEKPSCFLENELHDIVELCDGIMVARGDLGVECAPEDVPLLQKQIIDECRDQGKPVVVATQMLESMIESPTPTRAEASDVATAIYDGADAIMLSAESAAGKYPEESVAMQQRIINRVESDPHYRNALAQHRFQPDNTPTDAIITAAKQIATTIKAKSIVCFSLRGSTVLRAAKGRPGVPILGISPFKETARQLAISWGVYPELPQTGSYFSNIDEEELFDYDESISEEATDDFNLVLRNACRAALKKGLVTDPDDLLVVTAGIPFGTPGAANVIRVVPAAGPSCWDGQCRID</sequence>
<evidence type="ECO:0000313" key="19">
    <source>
        <dbReference type="Proteomes" id="UP001054902"/>
    </source>
</evidence>
<keyword evidence="12 14" id="KW-0324">Glycolysis</keyword>
<evidence type="ECO:0000256" key="2">
    <source>
        <dbReference type="ARBA" id="ARBA00001958"/>
    </source>
</evidence>